<proteinExistence type="predicted"/>
<dbReference type="Pfam" id="PF01434">
    <property type="entry name" value="Peptidase_M41"/>
    <property type="match status" value="1"/>
</dbReference>
<feature type="domain" description="AAA+ ATPase" evidence="1">
    <location>
        <begin position="201"/>
        <end position="339"/>
    </location>
</feature>
<dbReference type="KEGG" id="orp:MOP44_06315"/>
<dbReference type="GO" id="GO:0016887">
    <property type="term" value="F:ATP hydrolysis activity"/>
    <property type="evidence" value="ECO:0007669"/>
    <property type="project" value="InterPro"/>
</dbReference>
<dbReference type="AlphaFoldDB" id="A0A9J7BSH8"/>
<sequence>MEKLNRNRYFAGIILAFFLLASGTSLYLRNQLAASQAAPTVGKAIQQMREHPSDWKTEKDISGMMSDLKTDKVAAIGISSSAVLVTTRTGERYFVLDEGGRVSGPILSAYENSAHASFPLALLASQSKSFEPSALEVAVDAAAVGLGLALVFGTFFRLRRKKRPNLTFNDVIGAEEAKQAFDDVVDYLRNPRRYADFGAKPPKGILLVGPPGVGKTRLAQALAGECNASFIDITGSAFSSPLYGMGIRQVKSVFRQARRKAPCILFIDEIDGIGKRTAVERASDAEPNRIINQLLTEMDGFHAANGVIVIGATNKPDALDEAMLREGRFDRKIHVDLPDLEDRKALFEHYTGKIAATDYLDVEQLARLTTGLSPAAIAASVNSAALVAARTGCSSLGMKHLCEAIEIQSMGEASGKVLTEAERRRIAIHEAGHAIVSAHTNTGTLEKVTILPRGPALGVTLVTPNKETELYLRSELENRIQMYLGGRIAERLVLGDVSSGAASDLTEASILAFRMVAEMGMSKDGKLFSLGACQKLGLHTDHLFYLDQTQELLNEMESRCTQMLEELRPALDELVEMLLERETVPGEEVKALVLNLSEPVLV</sequence>
<gene>
    <name evidence="2" type="ORF">MOP44_06315</name>
</gene>
<dbReference type="GO" id="GO:0005524">
    <property type="term" value="F:ATP binding"/>
    <property type="evidence" value="ECO:0007669"/>
    <property type="project" value="InterPro"/>
</dbReference>
<dbReference type="Gene3D" id="1.10.8.60">
    <property type="match status" value="1"/>
</dbReference>
<dbReference type="SUPFAM" id="SSF140990">
    <property type="entry name" value="FtsH protease domain-like"/>
    <property type="match status" value="1"/>
</dbReference>
<accession>A0A9J7BSH8</accession>
<dbReference type="GO" id="GO:0006508">
    <property type="term" value="P:proteolysis"/>
    <property type="evidence" value="ECO:0007669"/>
    <property type="project" value="InterPro"/>
</dbReference>
<evidence type="ECO:0000313" key="3">
    <source>
        <dbReference type="Proteomes" id="UP001059380"/>
    </source>
</evidence>
<dbReference type="InterPro" id="IPR003959">
    <property type="entry name" value="ATPase_AAA_core"/>
</dbReference>
<dbReference type="SMART" id="SM00382">
    <property type="entry name" value="AAA"/>
    <property type="match status" value="1"/>
</dbReference>
<dbReference type="InterPro" id="IPR003593">
    <property type="entry name" value="AAA+_ATPase"/>
</dbReference>
<name>A0A9J7BSH8_9BACT</name>
<keyword evidence="3" id="KW-1185">Reference proteome</keyword>
<dbReference type="Pfam" id="PF00004">
    <property type="entry name" value="AAA"/>
    <property type="match status" value="1"/>
</dbReference>
<dbReference type="PANTHER" id="PTHR23076:SF97">
    <property type="entry name" value="ATP-DEPENDENT ZINC METALLOPROTEASE YME1L1"/>
    <property type="match status" value="1"/>
</dbReference>
<dbReference type="GO" id="GO:0004222">
    <property type="term" value="F:metalloendopeptidase activity"/>
    <property type="evidence" value="ECO:0007669"/>
    <property type="project" value="InterPro"/>
</dbReference>
<dbReference type="GO" id="GO:0004176">
    <property type="term" value="F:ATP-dependent peptidase activity"/>
    <property type="evidence" value="ECO:0007669"/>
    <property type="project" value="InterPro"/>
</dbReference>
<reference evidence="2" key="1">
    <citation type="submission" date="2021-04" db="EMBL/GenBank/DDBJ databases">
        <title>Phylogenetic analysis of Acidobacteriaceae.</title>
        <authorList>
            <person name="Qiu L."/>
            <person name="Zhang Q."/>
        </authorList>
    </citation>
    <scope>NUCLEOTIDE SEQUENCE</scope>
    <source>
        <strain evidence="2">DSM 25168</strain>
    </source>
</reference>
<dbReference type="PANTHER" id="PTHR23076">
    <property type="entry name" value="METALLOPROTEASE M41 FTSH"/>
    <property type="match status" value="1"/>
</dbReference>
<dbReference type="InterPro" id="IPR000642">
    <property type="entry name" value="Peptidase_M41"/>
</dbReference>
<protein>
    <submittedName>
        <fullName evidence="2">AAA family ATPase</fullName>
    </submittedName>
</protein>
<dbReference type="SUPFAM" id="SSF52540">
    <property type="entry name" value="P-loop containing nucleoside triphosphate hydrolases"/>
    <property type="match status" value="1"/>
</dbReference>
<dbReference type="Proteomes" id="UP001059380">
    <property type="component" value="Chromosome"/>
</dbReference>
<dbReference type="RefSeq" id="WP_260795110.1">
    <property type="nucleotide sequence ID" value="NZ_CP093313.1"/>
</dbReference>
<dbReference type="InterPro" id="IPR027417">
    <property type="entry name" value="P-loop_NTPase"/>
</dbReference>
<dbReference type="FunFam" id="3.40.50.300:FF:002568">
    <property type="entry name" value="Cell division protein (FtsH)"/>
    <property type="match status" value="1"/>
</dbReference>
<dbReference type="GO" id="GO:0030163">
    <property type="term" value="P:protein catabolic process"/>
    <property type="evidence" value="ECO:0007669"/>
    <property type="project" value="TreeGrafter"/>
</dbReference>
<dbReference type="EMBL" id="CP093313">
    <property type="protein sequence ID" value="UWZ85551.1"/>
    <property type="molecule type" value="Genomic_DNA"/>
</dbReference>
<dbReference type="Gene3D" id="3.40.50.300">
    <property type="entry name" value="P-loop containing nucleotide triphosphate hydrolases"/>
    <property type="match status" value="1"/>
</dbReference>
<evidence type="ECO:0000313" key="2">
    <source>
        <dbReference type="EMBL" id="UWZ85551.1"/>
    </source>
</evidence>
<organism evidence="2 3">
    <name type="scientific">Occallatibacter riparius</name>
    <dbReference type="NCBI Taxonomy" id="1002689"/>
    <lineage>
        <taxon>Bacteria</taxon>
        <taxon>Pseudomonadati</taxon>
        <taxon>Acidobacteriota</taxon>
        <taxon>Terriglobia</taxon>
        <taxon>Terriglobales</taxon>
        <taxon>Acidobacteriaceae</taxon>
        <taxon>Occallatibacter</taxon>
    </lineage>
</organism>
<dbReference type="Gene3D" id="1.20.58.760">
    <property type="entry name" value="Peptidase M41"/>
    <property type="match status" value="1"/>
</dbReference>
<dbReference type="GO" id="GO:0005886">
    <property type="term" value="C:plasma membrane"/>
    <property type="evidence" value="ECO:0007669"/>
    <property type="project" value="TreeGrafter"/>
</dbReference>
<dbReference type="InterPro" id="IPR037219">
    <property type="entry name" value="Peptidase_M41-like"/>
</dbReference>
<evidence type="ECO:0000259" key="1">
    <source>
        <dbReference type="SMART" id="SM00382"/>
    </source>
</evidence>